<dbReference type="AlphaFoldDB" id="A0A2P6SEV0"/>
<protein>
    <recommendedName>
        <fullName evidence="4">Transposase, Ptta/En/Spm, plant</fullName>
    </recommendedName>
</protein>
<gene>
    <name evidence="2" type="ORF">RchiOBHm_Chr1g0345631</name>
</gene>
<evidence type="ECO:0000313" key="2">
    <source>
        <dbReference type="EMBL" id="PRQ57195.1"/>
    </source>
</evidence>
<dbReference type="EMBL" id="PDCK01000039">
    <property type="protein sequence ID" value="PRQ57195.1"/>
    <property type="molecule type" value="Genomic_DNA"/>
</dbReference>
<evidence type="ECO:0008006" key="4">
    <source>
        <dbReference type="Google" id="ProtNLM"/>
    </source>
</evidence>
<feature type="transmembrane region" description="Helical" evidence="1">
    <location>
        <begin position="113"/>
        <end position="141"/>
    </location>
</feature>
<dbReference type="Proteomes" id="UP000238479">
    <property type="component" value="Chromosome 1"/>
</dbReference>
<evidence type="ECO:0000256" key="1">
    <source>
        <dbReference type="SAM" id="Phobius"/>
    </source>
</evidence>
<comment type="caution">
    <text evidence="2">The sequence shown here is derived from an EMBL/GenBank/DDBJ whole genome shotgun (WGS) entry which is preliminary data.</text>
</comment>
<keyword evidence="1" id="KW-1133">Transmembrane helix</keyword>
<accession>A0A2P6SEV0</accession>
<keyword evidence="1" id="KW-0472">Membrane</keyword>
<dbReference type="PANTHER" id="PTHR33499">
    <property type="entry name" value="OS12G0282400 PROTEIN-RELATED"/>
    <property type="match status" value="1"/>
</dbReference>
<dbReference type="PANTHER" id="PTHR33499:SF11">
    <property type="entry name" value="NO APICAL MERISTEM-ASSOCIATED C-TERMINAL DOMAIN-CONTAINING PROTEIN"/>
    <property type="match status" value="1"/>
</dbReference>
<name>A0A2P6SEV0_ROSCH</name>
<keyword evidence="3" id="KW-1185">Reference proteome</keyword>
<dbReference type="Gramene" id="PRQ57195">
    <property type="protein sequence ID" value="PRQ57195"/>
    <property type="gene ID" value="RchiOBHm_Chr1g0345631"/>
</dbReference>
<dbReference type="OMA" id="DNMVKER"/>
<reference evidence="2 3" key="1">
    <citation type="journal article" date="2018" name="Nat. Genet.">
        <title>The Rosa genome provides new insights in the design of modern roses.</title>
        <authorList>
            <person name="Bendahmane M."/>
        </authorList>
    </citation>
    <scope>NUCLEOTIDE SEQUENCE [LARGE SCALE GENOMIC DNA]</scope>
    <source>
        <strain evidence="3">cv. Old Blush</strain>
    </source>
</reference>
<organism evidence="2 3">
    <name type="scientific">Rosa chinensis</name>
    <name type="common">China rose</name>
    <dbReference type="NCBI Taxonomy" id="74649"/>
    <lineage>
        <taxon>Eukaryota</taxon>
        <taxon>Viridiplantae</taxon>
        <taxon>Streptophyta</taxon>
        <taxon>Embryophyta</taxon>
        <taxon>Tracheophyta</taxon>
        <taxon>Spermatophyta</taxon>
        <taxon>Magnoliopsida</taxon>
        <taxon>eudicotyledons</taxon>
        <taxon>Gunneridae</taxon>
        <taxon>Pentapetalae</taxon>
        <taxon>rosids</taxon>
        <taxon>fabids</taxon>
        <taxon>Rosales</taxon>
        <taxon>Rosaceae</taxon>
        <taxon>Rosoideae</taxon>
        <taxon>Rosoideae incertae sedis</taxon>
        <taxon>Rosa</taxon>
    </lineage>
</organism>
<keyword evidence="1" id="KW-0812">Transmembrane</keyword>
<sequence>MFANEIGFTIRNHAPLNVKKWKEVKPEDRTSLIKRITTKYDIDMSLSWVKRYVNKSFGTVFANFRYKLKKHFEQFSTKEEALENKHKDVKTEEEWAFLCTYFFSEDFQVRTRLFVYSFYFCYSCFSNTTLILLIISTFQFAF</sequence>
<evidence type="ECO:0000313" key="3">
    <source>
        <dbReference type="Proteomes" id="UP000238479"/>
    </source>
</evidence>
<proteinExistence type="predicted"/>